<name>A0A177TNN9_9BASI</name>
<reference evidence="3" key="1">
    <citation type="submission" date="2016-04" db="EMBL/GenBank/DDBJ databases">
        <authorList>
            <person name="Nguyen H.D."/>
            <person name="Kesanakurti P."/>
            <person name="Cullis J."/>
            <person name="Levesque C.A."/>
            <person name="Hambleton S."/>
        </authorList>
    </citation>
    <scope>NUCLEOTIDE SEQUENCE</scope>
    <source>
        <strain evidence="3">DAOMC 238032</strain>
    </source>
</reference>
<evidence type="ECO:0008006" key="6">
    <source>
        <dbReference type="Google" id="ProtNLM"/>
    </source>
</evidence>
<feature type="compositionally biased region" description="Polar residues" evidence="1">
    <location>
        <begin position="371"/>
        <end position="384"/>
    </location>
</feature>
<evidence type="ECO:0000313" key="2">
    <source>
        <dbReference type="EMBL" id="CAD6922321.1"/>
    </source>
</evidence>
<evidence type="ECO:0000313" key="3">
    <source>
        <dbReference type="EMBL" id="KAE8239142.1"/>
    </source>
</evidence>
<dbReference type="AlphaFoldDB" id="A0A177TNN9"/>
<dbReference type="SUPFAM" id="SSF49879">
    <property type="entry name" value="SMAD/FHA domain"/>
    <property type="match status" value="1"/>
</dbReference>
<feature type="region of interest" description="Disordered" evidence="1">
    <location>
        <begin position="320"/>
        <end position="384"/>
    </location>
</feature>
<dbReference type="InterPro" id="IPR008984">
    <property type="entry name" value="SMAD_FHA_dom_sf"/>
</dbReference>
<gene>
    <name evidence="3" type="ORF">A4X03_0g8696</name>
    <name evidence="2" type="ORF">JKIAZH3_G5250</name>
</gene>
<dbReference type="Proteomes" id="UP000836402">
    <property type="component" value="Unassembled WGS sequence"/>
</dbReference>
<sequence length="475" mass="49923">MTFFYHLHLIPLSGKIEGPTSSWPATEEGYFDIGPSTSCAAPSLSAFSSSRLRISFSDGIFTLVDSGQVGTVRINGRVLPSNTHHTLLQNDILEFARGNGSSFDPKLSCRVDLISSSSAVLQLPGPYTFTASKRGPAYAREYDAGQSFDAMARHHGLFPALSNPRLSAFTFSSCTITTQHLLGPSRYDPTPSTSGPTLASTVTFRYGDFVDMSKTSKLDSRDPSSTSPRTALSPNPHSSPTTKSSTDSRISDSPTSNAAASTADDGPSQAAEHRAVRLHKKAKDGDDTLIADDSFPHCATVGSDSVATGASARFTTSGLTSVLVPDSPPANVLSPQEDLEPEQEQAAGTLSPNFDGSRASGCTLVKPDSGGSMTEPAQSAASRPSITSALNKSQVVDHVAVHSEDNTAAAAGLISAQVALERIQRAWTATQGLNHTPRNGNARLSSALTALSHVGAAWRSARSALLHATVFHIRP</sequence>
<feature type="region of interest" description="Disordered" evidence="1">
    <location>
        <begin position="215"/>
        <end position="282"/>
    </location>
</feature>
<reference evidence="2" key="3">
    <citation type="submission" date="2020-10" db="EMBL/GenBank/DDBJ databases">
        <authorList>
            <person name="Sedaghatjoo S."/>
        </authorList>
    </citation>
    <scope>NUCLEOTIDE SEQUENCE</scope>
    <source>
        <strain evidence="2">AZH3</strain>
    </source>
</reference>
<proteinExistence type="predicted"/>
<comment type="caution">
    <text evidence="3">The sequence shown here is derived from an EMBL/GenBank/DDBJ whole genome shotgun (WGS) entry which is preliminary data.</text>
</comment>
<dbReference type="Proteomes" id="UP000077671">
    <property type="component" value="Unassembled WGS sequence"/>
</dbReference>
<keyword evidence="5" id="KW-1185">Reference proteome</keyword>
<accession>A0A177TNN9</accession>
<reference evidence="3" key="2">
    <citation type="journal article" date="2019" name="IMA Fungus">
        <title>Genome sequencing and comparison of five Tilletia species to identify candidate genes for the detection of regulated species infecting wheat.</title>
        <authorList>
            <person name="Nguyen H.D.T."/>
            <person name="Sultana T."/>
            <person name="Kesanakurti P."/>
            <person name="Hambleton S."/>
        </authorList>
    </citation>
    <scope>NUCLEOTIDE SEQUENCE</scope>
    <source>
        <strain evidence="3">DAOMC 238032</strain>
    </source>
</reference>
<feature type="compositionally biased region" description="Polar residues" evidence="1">
    <location>
        <begin position="223"/>
        <end position="260"/>
    </location>
</feature>
<dbReference type="EMBL" id="LWDD02002799">
    <property type="protein sequence ID" value="KAE8239142.1"/>
    <property type="molecule type" value="Genomic_DNA"/>
</dbReference>
<dbReference type="EMBL" id="CAJHJG010002694">
    <property type="protein sequence ID" value="CAD6922321.1"/>
    <property type="molecule type" value="Genomic_DNA"/>
</dbReference>
<evidence type="ECO:0000256" key="1">
    <source>
        <dbReference type="SAM" id="MobiDB-lite"/>
    </source>
</evidence>
<organism evidence="3 4">
    <name type="scientific">Tilletia caries</name>
    <name type="common">wheat bunt fungus</name>
    <dbReference type="NCBI Taxonomy" id="13290"/>
    <lineage>
        <taxon>Eukaryota</taxon>
        <taxon>Fungi</taxon>
        <taxon>Dikarya</taxon>
        <taxon>Basidiomycota</taxon>
        <taxon>Ustilaginomycotina</taxon>
        <taxon>Exobasidiomycetes</taxon>
        <taxon>Tilletiales</taxon>
        <taxon>Tilletiaceae</taxon>
        <taxon>Tilletia</taxon>
    </lineage>
</organism>
<protein>
    <recommendedName>
        <fullName evidence="6">FHA domain-containing protein</fullName>
    </recommendedName>
</protein>
<evidence type="ECO:0000313" key="5">
    <source>
        <dbReference type="Proteomes" id="UP000836402"/>
    </source>
</evidence>
<evidence type="ECO:0000313" key="4">
    <source>
        <dbReference type="Proteomes" id="UP000077671"/>
    </source>
</evidence>